<dbReference type="SUPFAM" id="SSF55811">
    <property type="entry name" value="Nudix"/>
    <property type="match status" value="1"/>
</dbReference>
<dbReference type="InterPro" id="IPR000086">
    <property type="entry name" value="NUDIX_hydrolase_dom"/>
</dbReference>
<dbReference type="InterPro" id="IPR015797">
    <property type="entry name" value="NUDIX_hydrolase-like_dom_sf"/>
</dbReference>
<reference evidence="2 3" key="1">
    <citation type="submission" date="2015-08" db="EMBL/GenBank/DDBJ databases">
        <title>Draft Genome Sequence of Bacillus vietnamensis UCD-SED5.</title>
        <authorList>
            <person name="Lee R.D."/>
            <person name="Jospin G."/>
            <person name="Lang J.M."/>
            <person name="Coil D.A."/>
            <person name="Eisen J.A."/>
        </authorList>
    </citation>
    <scope>NUCLEOTIDE SEQUENCE [LARGE SCALE GENOMIC DNA]</scope>
    <source>
        <strain evidence="2 3">UCD-SED5</strain>
    </source>
</reference>
<accession>A0A0P6WCX3</accession>
<organism evidence="2 3">
    <name type="scientific">Rossellomorea vietnamensis</name>
    <dbReference type="NCBI Taxonomy" id="218284"/>
    <lineage>
        <taxon>Bacteria</taxon>
        <taxon>Bacillati</taxon>
        <taxon>Bacillota</taxon>
        <taxon>Bacilli</taxon>
        <taxon>Bacillales</taxon>
        <taxon>Bacillaceae</taxon>
        <taxon>Rossellomorea</taxon>
    </lineage>
</organism>
<proteinExistence type="predicted"/>
<feature type="domain" description="Nudix hydrolase" evidence="1">
    <location>
        <begin position="29"/>
        <end position="170"/>
    </location>
</feature>
<dbReference type="GO" id="GO:0003824">
    <property type="term" value="F:catalytic activity"/>
    <property type="evidence" value="ECO:0007669"/>
    <property type="project" value="UniProtKB-ARBA"/>
</dbReference>
<dbReference type="Pfam" id="PF00293">
    <property type="entry name" value="NUDIX"/>
    <property type="match status" value="1"/>
</dbReference>
<dbReference type="CDD" id="cd04692">
    <property type="entry name" value="NUDIX_Hydrolase"/>
    <property type="match status" value="1"/>
</dbReference>
<dbReference type="Gene3D" id="3.90.79.10">
    <property type="entry name" value="Nucleoside Triphosphate Pyrophosphohydrolase"/>
    <property type="match status" value="1"/>
</dbReference>
<name>A0A0P6WCX3_9BACI</name>
<dbReference type="PROSITE" id="PS51462">
    <property type="entry name" value="NUDIX"/>
    <property type="match status" value="1"/>
</dbReference>
<dbReference type="PANTHER" id="PTHR10885">
    <property type="entry name" value="ISOPENTENYL-DIPHOSPHATE DELTA-ISOMERASE"/>
    <property type="match status" value="1"/>
</dbReference>
<sequence length="208" mass="23979">MEEEKLAVLNESGERIGVRSRSEIHAKGYWHETFHCWFAGYNADLKETFIYFQLRSDNKKDFPGLLDITAAGHILSDEKIEDGVREVHEELGINVQFEELEDLGIVKGELIQGEMIDREHTNVFLYTKPVSYAEIQLQPEEVAGIFRSTLADFKSLIQQDKAEIELEGFVVTQEGGKNYVNHKVGYHHFVPHAKSYLLEIIDRIERKV</sequence>
<dbReference type="PANTHER" id="PTHR10885:SF0">
    <property type="entry name" value="ISOPENTENYL-DIPHOSPHATE DELTA-ISOMERASE"/>
    <property type="match status" value="1"/>
</dbReference>
<comment type="caution">
    <text evidence="2">The sequence shown here is derived from an EMBL/GenBank/DDBJ whole genome shotgun (WGS) entry which is preliminary data.</text>
</comment>
<dbReference type="AlphaFoldDB" id="A0A0P6WCX3"/>
<dbReference type="PATRIC" id="fig|218284.4.peg.1115"/>
<gene>
    <name evidence="2" type="ORF">AM506_14670</name>
</gene>
<evidence type="ECO:0000313" key="3">
    <source>
        <dbReference type="Proteomes" id="UP000050398"/>
    </source>
</evidence>
<protein>
    <recommendedName>
        <fullName evidence="1">Nudix hydrolase domain-containing protein</fullName>
    </recommendedName>
</protein>
<evidence type="ECO:0000259" key="1">
    <source>
        <dbReference type="PROSITE" id="PS51462"/>
    </source>
</evidence>
<evidence type="ECO:0000313" key="2">
    <source>
        <dbReference type="EMBL" id="KPL58840.1"/>
    </source>
</evidence>
<dbReference type="EMBL" id="LIXZ01000012">
    <property type="protein sequence ID" value="KPL58840.1"/>
    <property type="molecule type" value="Genomic_DNA"/>
</dbReference>
<dbReference type="Proteomes" id="UP000050398">
    <property type="component" value="Unassembled WGS sequence"/>
</dbReference>